<evidence type="ECO:0000313" key="4">
    <source>
        <dbReference type="EMBL" id="NQE33610.1"/>
    </source>
</evidence>
<organism evidence="4 5">
    <name type="scientific">Microcoleus asticus IPMA8</name>
    <dbReference type="NCBI Taxonomy" id="2563858"/>
    <lineage>
        <taxon>Bacteria</taxon>
        <taxon>Bacillati</taxon>
        <taxon>Cyanobacteriota</taxon>
        <taxon>Cyanophyceae</taxon>
        <taxon>Oscillatoriophycideae</taxon>
        <taxon>Oscillatoriales</taxon>
        <taxon>Microcoleaceae</taxon>
        <taxon>Microcoleus</taxon>
        <taxon>Microcoleus asticus</taxon>
    </lineage>
</organism>
<dbReference type="InterPro" id="IPR011006">
    <property type="entry name" value="CheY-like_superfamily"/>
</dbReference>
<dbReference type="CDD" id="cd01948">
    <property type="entry name" value="EAL"/>
    <property type="match status" value="1"/>
</dbReference>
<dbReference type="InterPro" id="IPR001633">
    <property type="entry name" value="EAL_dom"/>
</dbReference>
<sequence length="399" mass="44118">MKKILVIEDEQIIRENILKLLKAEGFDVTGAENGAQGLNAAVSNLPDVILCDVMMPELDGYGVLVALRSNPVTATLPFVFLTGKADRSEMRQGMELGADDYLTKPFTKAELVGAISSRLKKQEAVAEKYNTLRPSSELIQDAADKLDQIKTSLRDALEREEFQVYYQPQVNVQTGKIMSAEALVRWLHPEKGLISPAEFIPSAEATGFIVQLGEWVLHTACRQMQVWQNAGFSLRVAVNLSPRQFHQPELSSRVAQILAETGLEPSSLELELTESLMVEDAESAIATLQQLKNLGVCISIDDFGTGYSSLSYLAQYPFDTLKIDRCFISNITEGCTNAAIVKAIIEMAHTLCLEVIAEGVETEAEKDFLWRYNCDTMQGYLFSPPVPAADFEQLLVEGK</sequence>
<dbReference type="RefSeq" id="WP_172186289.1">
    <property type="nucleotide sequence ID" value="NZ_CAWPPK010000079.1"/>
</dbReference>
<dbReference type="EMBL" id="SRRZ01000017">
    <property type="protein sequence ID" value="NQE33610.1"/>
    <property type="molecule type" value="Genomic_DNA"/>
</dbReference>
<dbReference type="SMART" id="SM00052">
    <property type="entry name" value="EAL"/>
    <property type="match status" value="1"/>
</dbReference>
<reference evidence="4 5" key="1">
    <citation type="journal article" date="2020" name="Sci. Rep.">
        <title>A novel cyanobacterial geosmin producer, revising GeoA distribution and dispersion patterns in Bacteria.</title>
        <authorList>
            <person name="Churro C."/>
            <person name="Semedo-Aguiar A.P."/>
            <person name="Silva A.D."/>
            <person name="Pereira-Leal J.B."/>
            <person name="Leite R.B."/>
        </authorList>
    </citation>
    <scope>NUCLEOTIDE SEQUENCE [LARGE SCALE GENOMIC DNA]</scope>
    <source>
        <strain evidence="4 5">IPMA8</strain>
    </source>
</reference>
<feature type="modified residue" description="4-aspartylphosphate" evidence="1">
    <location>
        <position position="52"/>
    </location>
</feature>
<dbReference type="Pfam" id="PF00072">
    <property type="entry name" value="Response_reg"/>
    <property type="match status" value="1"/>
</dbReference>
<dbReference type="Gene3D" id="3.40.50.2300">
    <property type="match status" value="1"/>
</dbReference>
<dbReference type="InterPro" id="IPR035919">
    <property type="entry name" value="EAL_sf"/>
</dbReference>
<evidence type="ECO:0000259" key="2">
    <source>
        <dbReference type="PROSITE" id="PS50110"/>
    </source>
</evidence>
<dbReference type="InterPro" id="IPR050706">
    <property type="entry name" value="Cyclic-di-GMP_PDE-like"/>
</dbReference>
<comment type="caution">
    <text evidence="4">The sequence shown here is derived from an EMBL/GenBank/DDBJ whole genome shotgun (WGS) entry which is preliminary data.</text>
</comment>
<proteinExistence type="predicted"/>
<dbReference type="SUPFAM" id="SSF52172">
    <property type="entry name" value="CheY-like"/>
    <property type="match status" value="1"/>
</dbReference>
<gene>
    <name evidence="4" type="primary">cph2_4</name>
    <name evidence="4" type="ORF">E5S67_01329</name>
</gene>
<keyword evidence="5" id="KW-1185">Reference proteome</keyword>
<dbReference type="SMART" id="SM00448">
    <property type="entry name" value="REC"/>
    <property type="match status" value="1"/>
</dbReference>
<dbReference type="PANTHER" id="PTHR33121:SF70">
    <property type="entry name" value="SIGNALING PROTEIN YKOW"/>
    <property type="match status" value="1"/>
</dbReference>
<dbReference type="Gene3D" id="3.20.20.450">
    <property type="entry name" value="EAL domain"/>
    <property type="match status" value="1"/>
</dbReference>
<dbReference type="PROSITE" id="PS50110">
    <property type="entry name" value="RESPONSE_REGULATORY"/>
    <property type="match status" value="1"/>
</dbReference>
<evidence type="ECO:0000256" key="1">
    <source>
        <dbReference type="PROSITE-ProRule" id="PRU00169"/>
    </source>
</evidence>
<evidence type="ECO:0000313" key="5">
    <source>
        <dbReference type="Proteomes" id="UP000702425"/>
    </source>
</evidence>
<dbReference type="InterPro" id="IPR001789">
    <property type="entry name" value="Sig_transdc_resp-reg_receiver"/>
</dbReference>
<feature type="domain" description="Response regulatory" evidence="2">
    <location>
        <begin position="3"/>
        <end position="119"/>
    </location>
</feature>
<feature type="domain" description="EAL" evidence="3">
    <location>
        <begin position="146"/>
        <end position="399"/>
    </location>
</feature>
<evidence type="ECO:0000259" key="3">
    <source>
        <dbReference type="PROSITE" id="PS50883"/>
    </source>
</evidence>
<protein>
    <submittedName>
        <fullName evidence="4">Phytochrome-like protein cph2</fullName>
    </submittedName>
</protein>
<accession>A0ABX2CT92</accession>
<name>A0ABX2CT92_9CYAN</name>
<dbReference type="Proteomes" id="UP000702425">
    <property type="component" value="Unassembled WGS sequence"/>
</dbReference>
<dbReference type="SUPFAM" id="SSF141868">
    <property type="entry name" value="EAL domain-like"/>
    <property type="match status" value="1"/>
</dbReference>
<dbReference type="PANTHER" id="PTHR33121">
    <property type="entry name" value="CYCLIC DI-GMP PHOSPHODIESTERASE PDEF"/>
    <property type="match status" value="1"/>
</dbReference>
<dbReference type="PROSITE" id="PS50883">
    <property type="entry name" value="EAL"/>
    <property type="match status" value="1"/>
</dbReference>
<keyword evidence="1" id="KW-0597">Phosphoprotein</keyword>
<dbReference type="Pfam" id="PF00563">
    <property type="entry name" value="EAL"/>
    <property type="match status" value="1"/>
</dbReference>
<dbReference type="CDD" id="cd17574">
    <property type="entry name" value="REC_OmpR"/>
    <property type="match status" value="1"/>
</dbReference>